<feature type="transmembrane region" description="Helical" evidence="1">
    <location>
        <begin position="182"/>
        <end position="201"/>
    </location>
</feature>
<dbReference type="Proteomes" id="UP001281203">
    <property type="component" value="Unassembled WGS sequence"/>
</dbReference>
<gene>
    <name evidence="2" type="ORF">F8E02_05440</name>
</gene>
<evidence type="ECO:0000313" key="3">
    <source>
        <dbReference type="Proteomes" id="UP001281203"/>
    </source>
</evidence>
<protein>
    <submittedName>
        <fullName evidence="2">YhfC family intramembrane metalloprotease</fullName>
    </submittedName>
</protein>
<keyword evidence="1" id="KW-0812">Transmembrane</keyword>
<evidence type="ECO:0000313" key="2">
    <source>
        <dbReference type="EMBL" id="MDV2481455.1"/>
    </source>
</evidence>
<keyword evidence="3" id="KW-1185">Reference proteome</keyword>
<dbReference type="RefSeq" id="WP_317064474.1">
    <property type="nucleotide sequence ID" value="NZ_WBKO01000001.1"/>
</dbReference>
<comment type="caution">
    <text evidence="2">The sequence shown here is derived from an EMBL/GenBank/DDBJ whole genome shotgun (WGS) entry which is preliminary data.</text>
</comment>
<dbReference type="EMBL" id="WBKO01000001">
    <property type="protein sequence ID" value="MDV2481455.1"/>
    <property type="molecule type" value="Genomic_DNA"/>
</dbReference>
<sequence length="268" mass="29294">MDPLVVATFAVVALLEVVVPLALGYWFVRRFGLSWRVFVLGALFFIAVQVIHTPFVLLTQGPLYLALLPSGTTAALAGIAVYLGLMAGLFEEVGRYLVYRYYFGRRGISLSRENGLLFGTGWGGVESMIVALLVLSGMVSYILLTGDAGTIPLPDDPLVREQVEVLRALTPLDILPGLAERMMTITLHIAWSLMVLAAVVYERKVLLLLAVLWHTAVDAAAVYLSQTLGLLVTEAVVFVFAVIGLAYILWEWRRMGVRAASLPAEDVQ</sequence>
<keyword evidence="1" id="KW-0472">Membrane</keyword>
<feature type="transmembrane region" description="Helical" evidence="1">
    <location>
        <begin position="230"/>
        <end position="250"/>
    </location>
</feature>
<feature type="transmembrane region" description="Helical" evidence="1">
    <location>
        <begin position="206"/>
        <end position="224"/>
    </location>
</feature>
<dbReference type="InterPro" id="IPR011397">
    <property type="entry name" value="YhfC"/>
</dbReference>
<keyword evidence="2" id="KW-0378">Hydrolase</keyword>
<reference evidence="2 3" key="1">
    <citation type="submission" date="2019-10" db="EMBL/GenBank/DDBJ databases">
        <title>Isolation and characterization of Methanoculleus sp. Wushi-C6 from a hot spring well.</title>
        <authorList>
            <person name="Chen S.-C."/>
            <person name="Lan Z.-H."/>
            <person name="You Y.-T."/>
            <person name="Lai M.-C."/>
        </authorList>
    </citation>
    <scope>NUCLEOTIDE SEQUENCE [LARGE SCALE GENOMIC DNA]</scope>
    <source>
        <strain evidence="2 3">Wushi-C6</strain>
    </source>
</reference>
<keyword evidence="2" id="KW-0645">Protease</keyword>
<accession>A0ABU3X085</accession>
<feature type="transmembrane region" description="Helical" evidence="1">
    <location>
        <begin position="115"/>
        <end position="144"/>
    </location>
</feature>
<keyword evidence="2" id="KW-0482">Metalloprotease</keyword>
<dbReference type="GO" id="GO:0008237">
    <property type="term" value="F:metallopeptidase activity"/>
    <property type="evidence" value="ECO:0007669"/>
    <property type="project" value="UniProtKB-KW"/>
</dbReference>
<feature type="transmembrane region" description="Helical" evidence="1">
    <location>
        <begin position="63"/>
        <end position="90"/>
    </location>
</feature>
<evidence type="ECO:0000256" key="1">
    <source>
        <dbReference type="SAM" id="Phobius"/>
    </source>
</evidence>
<proteinExistence type="predicted"/>
<name>A0ABU3X085_9EURY</name>
<dbReference type="Pfam" id="PF10086">
    <property type="entry name" value="YhfC"/>
    <property type="match status" value="1"/>
</dbReference>
<feature type="transmembrane region" description="Helical" evidence="1">
    <location>
        <begin position="35"/>
        <end position="57"/>
    </location>
</feature>
<keyword evidence="1" id="KW-1133">Transmembrane helix</keyword>
<organism evidence="2 3">
    <name type="scientific">Methanoculleus caldifontis</name>
    <dbReference type="NCBI Taxonomy" id="2651577"/>
    <lineage>
        <taxon>Archaea</taxon>
        <taxon>Methanobacteriati</taxon>
        <taxon>Methanobacteriota</taxon>
        <taxon>Stenosarchaea group</taxon>
        <taxon>Methanomicrobia</taxon>
        <taxon>Methanomicrobiales</taxon>
        <taxon>Methanomicrobiaceae</taxon>
        <taxon>Methanoculleus</taxon>
    </lineage>
</organism>
<feature type="transmembrane region" description="Helical" evidence="1">
    <location>
        <begin position="6"/>
        <end position="28"/>
    </location>
</feature>